<gene>
    <name evidence="2" type="ordered locus">Caci_6689</name>
</gene>
<protein>
    <submittedName>
        <fullName evidence="2">Uncharacterized protein</fullName>
    </submittedName>
</protein>
<dbReference type="KEGG" id="cai:Caci_6689"/>
<reference evidence="2 3" key="1">
    <citation type="journal article" date="2009" name="Stand. Genomic Sci.">
        <title>Complete genome sequence of Catenulispora acidiphila type strain (ID 139908).</title>
        <authorList>
            <person name="Copeland A."/>
            <person name="Lapidus A."/>
            <person name="Glavina Del Rio T."/>
            <person name="Nolan M."/>
            <person name="Lucas S."/>
            <person name="Chen F."/>
            <person name="Tice H."/>
            <person name="Cheng J.F."/>
            <person name="Bruce D."/>
            <person name="Goodwin L."/>
            <person name="Pitluck S."/>
            <person name="Mikhailova N."/>
            <person name="Pati A."/>
            <person name="Ivanova N."/>
            <person name="Mavromatis K."/>
            <person name="Chen A."/>
            <person name="Palaniappan K."/>
            <person name="Chain P."/>
            <person name="Land M."/>
            <person name="Hauser L."/>
            <person name="Chang Y.J."/>
            <person name="Jeffries C.D."/>
            <person name="Chertkov O."/>
            <person name="Brettin T."/>
            <person name="Detter J.C."/>
            <person name="Han C."/>
            <person name="Ali Z."/>
            <person name="Tindall B.J."/>
            <person name="Goker M."/>
            <person name="Bristow J."/>
            <person name="Eisen J.A."/>
            <person name="Markowitz V."/>
            <person name="Hugenholtz P."/>
            <person name="Kyrpides N.C."/>
            <person name="Klenk H.P."/>
        </authorList>
    </citation>
    <scope>NUCLEOTIDE SEQUENCE [LARGE SCALE GENOMIC DNA]</scope>
    <source>
        <strain evidence="3">DSM 44928 / JCM 14897 / NBRC 102108 / NRRL B-24433 / ID139908</strain>
    </source>
</reference>
<name>C7Q042_CATAD</name>
<dbReference type="HOGENOM" id="CLU_1821904_0_0_11"/>
<evidence type="ECO:0000313" key="3">
    <source>
        <dbReference type="Proteomes" id="UP000000851"/>
    </source>
</evidence>
<evidence type="ECO:0000313" key="2">
    <source>
        <dbReference type="EMBL" id="ACU75535.1"/>
    </source>
</evidence>
<sequence>MSKSSKKNEGGGEHVAKSEVRHRYKVTELADFTRRETKPDGTEKLMPRVAVLTPMNGGKQVRAYVPGNLDEPVEVGTVVMCRAHDKPNKGDGPPVKFRITNVLGSGAGAASDTMSAAQNAQLAGRAPAGAMPMESSETVRR</sequence>
<accession>C7Q042</accession>
<organism evidence="2 3">
    <name type="scientific">Catenulispora acidiphila (strain DSM 44928 / JCM 14897 / NBRC 102108 / NRRL B-24433 / ID139908)</name>
    <dbReference type="NCBI Taxonomy" id="479433"/>
    <lineage>
        <taxon>Bacteria</taxon>
        <taxon>Bacillati</taxon>
        <taxon>Actinomycetota</taxon>
        <taxon>Actinomycetes</taxon>
        <taxon>Catenulisporales</taxon>
        <taxon>Catenulisporaceae</taxon>
        <taxon>Catenulispora</taxon>
    </lineage>
</organism>
<keyword evidence="3" id="KW-1185">Reference proteome</keyword>
<dbReference type="RefSeq" id="WP_015795264.1">
    <property type="nucleotide sequence ID" value="NC_013131.1"/>
</dbReference>
<feature type="region of interest" description="Disordered" evidence="1">
    <location>
        <begin position="122"/>
        <end position="141"/>
    </location>
</feature>
<dbReference type="Proteomes" id="UP000000851">
    <property type="component" value="Chromosome"/>
</dbReference>
<dbReference type="EMBL" id="CP001700">
    <property type="protein sequence ID" value="ACU75535.1"/>
    <property type="molecule type" value="Genomic_DNA"/>
</dbReference>
<dbReference type="AlphaFoldDB" id="C7Q042"/>
<dbReference type="InParanoid" id="C7Q042"/>
<proteinExistence type="predicted"/>
<evidence type="ECO:0000256" key="1">
    <source>
        <dbReference type="SAM" id="MobiDB-lite"/>
    </source>
</evidence>
<feature type="region of interest" description="Disordered" evidence="1">
    <location>
        <begin position="1"/>
        <end position="21"/>
    </location>
</feature>